<dbReference type="Proteomes" id="UP000091967">
    <property type="component" value="Unassembled WGS sequence"/>
</dbReference>
<evidence type="ECO:0000313" key="2">
    <source>
        <dbReference type="Proteomes" id="UP000091967"/>
    </source>
</evidence>
<comment type="caution">
    <text evidence="1">The sequence shown here is derived from an EMBL/GenBank/DDBJ whole genome shotgun (WGS) entry which is preliminary data.</text>
</comment>
<dbReference type="EMBL" id="LYXU01000039">
    <property type="protein sequence ID" value="OBS17195.1"/>
    <property type="molecule type" value="Genomic_DNA"/>
</dbReference>
<dbReference type="AlphaFoldDB" id="A0A1B8A9R0"/>
<reference evidence="1 2" key="1">
    <citation type="submission" date="2016-06" db="EMBL/GenBank/DDBJ databases">
        <title>Living apart together: crosstalk between the core and supernumerary genomes in a fungal plant pathogen.</title>
        <authorList>
            <person name="Vanheule A."/>
            <person name="Audenaert K."/>
            <person name="Warris S."/>
            <person name="Van De Geest H."/>
            <person name="Schijlen E."/>
            <person name="Hofte M."/>
            <person name="De Saeger S."/>
            <person name="Haesaert G."/>
            <person name="Waalwijk C."/>
            <person name="Van Der Lee T."/>
        </authorList>
    </citation>
    <scope>NUCLEOTIDE SEQUENCE [LARGE SCALE GENOMIC DNA]</scope>
    <source>
        <strain evidence="1 2">2516</strain>
    </source>
</reference>
<sequence length="258" mass="29445">MSGDVGSRHANDDPISWLEQSITKEVLHNSYKIYNNLPPETSLPINEAEHLVHIGKIIWDCKASNKIGVVALHHHETLLPDHSFVGHIEQLNKSYYYWTRKLANERINLDKVCGYKFSYVEGKRLCPFEFRQGQMLDLSGVDKTLFSRIGQYLIKNYLTSRIGLVLLIPELSKNKMTEFSLPCGMVQVETELLPKDQTTVTTEWHWDPRTGLYGAGVYCVINKKGEHEELVTKCEGLSKIVDVVNLAEQAGLLQFEVR</sequence>
<protein>
    <submittedName>
        <fullName evidence="1">Uncharacterized protein</fullName>
    </submittedName>
</protein>
<organism evidence="1 2">
    <name type="scientific">Fusarium poae</name>
    <dbReference type="NCBI Taxonomy" id="36050"/>
    <lineage>
        <taxon>Eukaryota</taxon>
        <taxon>Fungi</taxon>
        <taxon>Dikarya</taxon>
        <taxon>Ascomycota</taxon>
        <taxon>Pezizomycotina</taxon>
        <taxon>Sordariomycetes</taxon>
        <taxon>Hypocreomycetidae</taxon>
        <taxon>Hypocreales</taxon>
        <taxon>Nectriaceae</taxon>
        <taxon>Fusarium</taxon>
    </lineage>
</organism>
<accession>A0A1B8A9R0</accession>
<keyword evidence="2" id="KW-1185">Reference proteome</keyword>
<gene>
    <name evidence="1" type="ORF">FPOA_12287</name>
</gene>
<proteinExistence type="predicted"/>
<name>A0A1B8A9R0_FUSPO</name>
<evidence type="ECO:0000313" key="1">
    <source>
        <dbReference type="EMBL" id="OBS17195.1"/>
    </source>
</evidence>